<evidence type="ECO:0000313" key="2">
    <source>
        <dbReference type="Proteomes" id="UP000242972"/>
    </source>
</evidence>
<proteinExistence type="predicted"/>
<comment type="caution">
    <text evidence="1">The sequence shown here is derived from an EMBL/GenBank/DDBJ whole genome shotgun (WGS) entry which is preliminary data.</text>
</comment>
<protein>
    <submittedName>
        <fullName evidence="1">Uncharacterized protein</fullName>
    </submittedName>
</protein>
<reference evidence="1 2" key="1">
    <citation type="journal article" date="2014" name="BMC Genomics">
        <title>Comparison of environmental and isolate Sulfobacillus genomes reveals diverse carbon, sulfur, nitrogen, and hydrogen metabolisms.</title>
        <authorList>
            <person name="Justice N.B."/>
            <person name="Norman A."/>
            <person name="Brown C.T."/>
            <person name="Singh A."/>
            <person name="Thomas B.C."/>
            <person name="Banfield J.F."/>
        </authorList>
    </citation>
    <scope>NUCLEOTIDE SEQUENCE [LARGE SCALE GENOMIC DNA]</scope>
    <source>
        <strain evidence="1">AMDSBA4</strain>
    </source>
</reference>
<accession>A0A2T2XLQ1</accession>
<dbReference type="Proteomes" id="UP000242972">
    <property type="component" value="Unassembled WGS sequence"/>
</dbReference>
<organism evidence="1 2">
    <name type="scientific">Sulfobacillus benefaciens</name>
    <dbReference type="NCBI Taxonomy" id="453960"/>
    <lineage>
        <taxon>Bacteria</taxon>
        <taxon>Bacillati</taxon>
        <taxon>Bacillota</taxon>
        <taxon>Clostridia</taxon>
        <taxon>Eubacteriales</taxon>
        <taxon>Clostridiales Family XVII. Incertae Sedis</taxon>
        <taxon>Sulfobacillus</taxon>
    </lineage>
</organism>
<dbReference type="PROSITE" id="PS51257">
    <property type="entry name" value="PROKAR_LIPOPROTEIN"/>
    <property type="match status" value="1"/>
</dbReference>
<sequence>MRRYGPWLGGFVLGGASLACVEALWLGWHGITIKVTRYELQHDVAPVINTLVTPVWPSLRRQLSYDMKPLIDTQIEQLMAQIRVSVDGVSFSIPKSAQVNLRNRLVPMVNRQVDAYLDQQLTPKRMIAPLFQRLTTAPSVAVTIKVGPWPLSIQFVPSSSKTPSR</sequence>
<gene>
    <name evidence="1" type="ORF">C7B46_00115</name>
</gene>
<dbReference type="EMBL" id="PXYW01000001">
    <property type="protein sequence ID" value="PSR35434.1"/>
    <property type="molecule type" value="Genomic_DNA"/>
</dbReference>
<evidence type="ECO:0000313" key="1">
    <source>
        <dbReference type="EMBL" id="PSR35434.1"/>
    </source>
</evidence>
<name>A0A2T2XLQ1_9FIRM</name>
<dbReference type="AlphaFoldDB" id="A0A2T2XLQ1"/>